<evidence type="ECO:0000313" key="7">
    <source>
        <dbReference type="EMBL" id="GAA0491408.1"/>
    </source>
</evidence>
<evidence type="ECO:0000313" key="8">
    <source>
        <dbReference type="Proteomes" id="UP001500880"/>
    </source>
</evidence>
<evidence type="ECO:0000256" key="4">
    <source>
        <dbReference type="ARBA" id="ARBA00023136"/>
    </source>
</evidence>
<accession>A0ABN1B6R0</accession>
<protein>
    <submittedName>
        <fullName evidence="7">Holin family protein</fullName>
    </submittedName>
</protein>
<feature type="transmembrane region" description="Helical" evidence="6">
    <location>
        <begin position="7"/>
        <end position="36"/>
    </location>
</feature>
<sequence>MENFFKTIVAVGGAAASFLFGGWSSLLSILLAFVFIDYVSGFIAAGVDGKLNSHVGWIGIAKKVAIFFIVAVAHMVDVALGGDTHMVRDAAIFFYLANEVLSITENVGRIGIPIPNKLLDTVEVLRGKGDK</sequence>
<dbReference type="Proteomes" id="UP001500880">
    <property type="component" value="Unassembled WGS sequence"/>
</dbReference>
<evidence type="ECO:0000256" key="1">
    <source>
        <dbReference type="ARBA" id="ARBA00004141"/>
    </source>
</evidence>
<organism evidence="7 8">
    <name type="scientific">Salinibacillus aidingensis</name>
    <dbReference type="NCBI Taxonomy" id="237684"/>
    <lineage>
        <taxon>Bacteria</taxon>
        <taxon>Bacillati</taxon>
        <taxon>Bacillota</taxon>
        <taxon>Bacilli</taxon>
        <taxon>Bacillales</taxon>
        <taxon>Bacillaceae</taxon>
        <taxon>Salinibacillus</taxon>
    </lineage>
</organism>
<evidence type="ECO:0000256" key="2">
    <source>
        <dbReference type="ARBA" id="ARBA00022692"/>
    </source>
</evidence>
<gene>
    <name evidence="7" type="ORF">GCM10008986_16900</name>
</gene>
<keyword evidence="4 6" id="KW-0472">Membrane</keyword>
<proteinExistence type="inferred from homology"/>
<reference evidence="7 8" key="1">
    <citation type="journal article" date="2019" name="Int. J. Syst. Evol. Microbiol.">
        <title>The Global Catalogue of Microorganisms (GCM) 10K type strain sequencing project: providing services to taxonomists for standard genome sequencing and annotation.</title>
        <authorList>
            <consortium name="The Broad Institute Genomics Platform"/>
            <consortium name="The Broad Institute Genome Sequencing Center for Infectious Disease"/>
            <person name="Wu L."/>
            <person name="Ma J."/>
        </authorList>
    </citation>
    <scope>NUCLEOTIDE SEQUENCE [LARGE SCALE GENOMIC DNA]</scope>
    <source>
        <strain evidence="7 8">JCM 12389</strain>
    </source>
</reference>
<dbReference type="NCBIfam" id="TIGR01593">
    <property type="entry name" value="holin_tox_secr"/>
    <property type="match status" value="1"/>
</dbReference>
<dbReference type="RefSeq" id="WP_343839749.1">
    <property type="nucleotide sequence ID" value="NZ_BAAADO010000003.1"/>
</dbReference>
<comment type="subcellular location">
    <subcellularLocation>
        <location evidence="1">Membrane</location>
        <topology evidence="1">Multi-pass membrane protein</topology>
    </subcellularLocation>
</comment>
<keyword evidence="8" id="KW-1185">Reference proteome</keyword>
<dbReference type="InterPro" id="IPR006480">
    <property type="entry name" value="Phage_holin_4_1"/>
</dbReference>
<name>A0ABN1B6R0_9BACI</name>
<evidence type="ECO:0000256" key="5">
    <source>
        <dbReference type="ARBA" id="ARBA00023600"/>
    </source>
</evidence>
<comment type="caution">
    <text evidence="7">The sequence shown here is derived from an EMBL/GenBank/DDBJ whole genome shotgun (WGS) entry which is preliminary data.</text>
</comment>
<dbReference type="EMBL" id="BAAADO010000003">
    <property type="protein sequence ID" value="GAA0491408.1"/>
    <property type="molecule type" value="Genomic_DNA"/>
</dbReference>
<feature type="transmembrane region" description="Helical" evidence="6">
    <location>
        <begin position="56"/>
        <end position="80"/>
    </location>
</feature>
<dbReference type="Pfam" id="PF05105">
    <property type="entry name" value="Phage_holin_4_1"/>
    <property type="match status" value="1"/>
</dbReference>
<evidence type="ECO:0000256" key="6">
    <source>
        <dbReference type="SAM" id="Phobius"/>
    </source>
</evidence>
<keyword evidence="3 6" id="KW-1133">Transmembrane helix</keyword>
<comment type="similarity">
    <text evidence="5">Belongs to the bacteriophage holin family. Cp-1 holin subfamily.</text>
</comment>
<evidence type="ECO:0000256" key="3">
    <source>
        <dbReference type="ARBA" id="ARBA00022989"/>
    </source>
</evidence>
<keyword evidence="2 6" id="KW-0812">Transmembrane</keyword>